<proteinExistence type="predicted"/>
<comment type="subcellular location">
    <subcellularLocation>
        <location evidence="1">Membrane</location>
    </subcellularLocation>
</comment>
<feature type="signal peptide" evidence="6">
    <location>
        <begin position="1"/>
        <end position="18"/>
    </location>
</feature>
<feature type="transmembrane region" description="Helical" evidence="5">
    <location>
        <begin position="215"/>
        <end position="237"/>
    </location>
</feature>
<keyword evidence="5" id="KW-1133">Transmembrane helix</keyword>
<evidence type="ECO:0000256" key="2">
    <source>
        <dbReference type="ARBA" id="ARBA00022729"/>
    </source>
</evidence>
<feature type="chain" id="PRO_5043641530" description="Immunoglobulin V-set domain-containing protein" evidence="6">
    <location>
        <begin position="19"/>
        <end position="239"/>
    </location>
</feature>
<evidence type="ECO:0000313" key="8">
    <source>
        <dbReference type="EMBL" id="KAG5285848.1"/>
    </source>
</evidence>
<protein>
    <recommendedName>
        <fullName evidence="7">Immunoglobulin V-set domain-containing protein</fullName>
    </recommendedName>
</protein>
<gene>
    <name evidence="8" type="ORF">AALO_G00008180</name>
</gene>
<name>A0AAV6HER4_9TELE</name>
<sequence length="239" mass="26535">MSVTVVLLFLVYTLQTAGSPVYKPTGGSVTLEFQQHQPLKMGSIDFIRWHFGQNNIMKYVPRKDTVVVTYKGGYRHRVEFNNETFSLELKNLQKNDSGLYSGELSAGETDIKVEHELSVLDPVEAPVLSVVYNQSCGDFFNVTVTCRGHDLSLTSTCNNINCTPERETSTDSNLTLSFKDNSITCNHRNPVSSKTAKMEFTQCPDKKSPSQQNGALHLSISVCLSVYVPVVSVMLLVNV</sequence>
<dbReference type="Pfam" id="PF07686">
    <property type="entry name" value="V-set"/>
    <property type="match status" value="1"/>
</dbReference>
<dbReference type="GO" id="GO:0016020">
    <property type="term" value="C:membrane"/>
    <property type="evidence" value="ECO:0007669"/>
    <property type="project" value="UniProtKB-SubCell"/>
</dbReference>
<dbReference type="Gene3D" id="2.60.40.10">
    <property type="entry name" value="Immunoglobulins"/>
    <property type="match status" value="1"/>
</dbReference>
<dbReference type="AlphaFoldDB" id="A0AAV6HER4"/>
<dbReference type="EMBL" id="JADWDJ010000001">
    <property type="protein sequence ID" value="KAG5285848.1"/>
    <property type="molecule type" value="Genomic_DNA"/>
</dbReference>
<reference evidence="8 9" key="1">
    <citation type="submission" date="2020-10" db="EMBL/GenBank/DDBJ databases">
        <title>Chromosome-scale genome assembly of the Allis shad, Alosa alosa.</title>
        <authorList>
            <person name="Margot Z."/>
            <person name="Christophe K."/>
            <person name="Cabau C."/>
            <person name="Louis A."/>
            <person name="Berthelot C."/>
            <person name="Parey E."/>
            <person name="Roest Crollius H."/>
            <person name="Montfort J."/>
            <person name="Robinson-Rechavi M."/>
            <person name="Bucao C."/>
            <person name="Bouchez O."/>
            <person name="Gislard M."/>
            <person name="Lluch J."/>
            <person name="Milhes M."/>
            <person name="Lampietro C."/>
            <person name="Lopez Roques C."/>
            <person name="Donnadieu C."/>
            <person name="Braasch I."/>
            <person name="Desvignes T."/>
            <person name="Postlethwait J."/>
            <person name="Bobe J."/>
            <person name="Guiguen Y."/>
        </authorList>
    </citation>
    <scope>NUCLEOTIDE SEQUENCE [LARGE SCALE GENOMIC DNA]</scope>
    <source>
        <strain evidence="8">M-15738</strain>
        <tissue evidence="8">Blood</tissue>
    </source>
</reference>
<keyword evidence="3 5" id="KW-0472">Membrane</keyword>
<evidence type="ECO:0000256" key="6">
    <source>
        <dbReference type="SAM" id="SignalP"/>
    </source>
</evidence>
<evidence type="ECO:0000256" key="4">
    <source>
        <dbReference type="ARBA" id="ARBA00023180"/>
    </source>
</evidence>
<evidence type="ECO:0000259" key="7">
    <source>
        <dbReference type="Pfam" id="PF07686"/>
    </source>
</evidence>
<dbReference type="InterPro" id="IPR013783">
    <property type="entry name" value="Ig-like_fold"/>
</dbReference>
<dbReference type="PANTHER" id="PTHR12080:SF56">
    <property type="entry name" value="NATURAL KILLER CELL RECEPTOR 2B4"/>
    <property type="match status" value="1"/>
</dbReference>
<dbReference type="InterPro" id="IPR036179">
    <property type="entry name" value="Ig-like_dom_sf"/>
</dbReference>
<dbReference type="InterPro" id="IPR015631">
    <property type="entry name" value="CD2/SLAM_rcpt"/>
</dbReference>
<comment type="caution">
    <text evidence="8">The sequence shown here is derived from an EMBL/GenBank/DDBJ whole genome shotgun (WGS) entry which is preliminary data.</text>
</comment>
<evidence type="ECO:0000256" key="5">
    <source>
        <dbReference type="SAM" id="Phobius"/>
    </source>
</evidence>
<dbReference type="InterPro" id="IPR013106">
    <property type="entry name" value="Ig_V-set"/>
</dbReference>
<feature type="domain" description="Immunoglobulin V-set" evidence="7">
    <location>
        <begin position="20"/>
        <end position="101"/>
    </location>
</feature>
<keyword evidence="5" id="KW-0812">Transmembrane</keyword>
<organism evidence="8 9">
    <name type="scientific">Alosa alosa</name>
    <name type="common">allis shad</name>
    <dbReference type="NCBI Taxonomy" id="278164"/>
    <lineage>
        <taxon>Eukaryota</taxon>
        <taxon>Metazoa</taxon>
        <taxon>Chordata</taxon>
        <taxon>Craniata</taxon>
        <taxon>Vertebrata</taxon>
        <taxon>Euteleostomi</taxon>
        <taxon>Actinopterygii</taxon>
        <taxon>Neopterygii</taxon>
        <taxon>Teleostei</taxon>
        <taxon>Clupei</taxon>
        <taxon>Clupeiformes</taxon>
        <taxon>Clupeoidei</taxon>
        <taxon>Clupeidae</taxon>
        <taxon>Alosa</taxon>
    </lineage>
</organism>
<keyword evidence="4" id="KW-0325">Glycoprotein</keyword>
<accession>A0AAV6HER4</accession>
<evidence type="ECO:0000256" key="1">
    <source>
        <dbReference type="ARBA" id="ARBA00004370"/>
    </source>
</evidence>
<evidence type="ECO:0000256" key="3">
    <source>
        <dbReference type="ARBA" id="ARBA00023136"/>
    </source>
</evidence>
<keyword evidence="2 6" id="KW-0732">Signal</keyword>
<dbReference type="PANTHER" id="PTHR12080">
    <property type="entry name" value="SIGNALING LYMPHOCYTIC ACTIVATION MOLECULE"/>
    <property type="match status" value="1"/>
</dbReference>
<keyword evidence="9" id="KW-1185">Reference proteome</keyword>
<evidence type="ECO:0000313" key="9">
    <source>
        <dbReference type="Proteomes" id="UP000823561"/>
    </source>
</evidence>
<dbReference type="SUPFAM" id="SSF48726">
    <property type="entry name" value="Immunoglobulin"/>
    <property type="match status" value="1"/>
</dbReference>
<dbReference type="Proteomes" id="UP000823561">
    <property type="component" value="Chromosome 1"/>
</dbReference>